<dbReference type="AlphaFoldDB" id="A0A7X9DK59"/>
<dbReference type="SMART" id="SM00448">
    <property type="entry name" value="REC"/>
    <property type="match status" value="1"/>
</dbReference>
<comment type="caution">
    <text evidence="4">The sequence shown here is derived from an EMBL/GenBank/DDBJ whole genome shotgun (WGS) entry which is preliminary data.</text>
</comment>
<dbReference type="Pfam" id="PF00072">
    <property type="entry name" value="Response_reg"/>
    <property type="match status" value="1"/>
</dbReference>
<evidence type="ECO:0000313" key="5">
    <source>
        <dbReference type="Proteomes" id="UP000526033"/>
    </source>
</evidence>
<gene>
    <name evidence="4" type="ORF">GYA27_01725</name>
</gene>
<evidence type="ECO:0000313" key="4">
    <source>
        <dbReference type="EMBL" id="NMB69902.1"/>
    </source>
</evidence>
<evidence type="ECO:0000256" key="1">
    <source>
        <dbReference type="ARBA" id="ARBA00022553"/>
    </source>
</evidence>
<dbReference type="SUPFAM" id="SSF52172">
    <property type="entry name" value="CheY-like"/>
    <property type="match status" value="1"/>
</dbReference>
<dbReference type="PANTHER" id="PTHR44591">
    <property type="entry name" value="STRESS RESPONSE REGULATOR PROTEIN 1"/>
    <property type="match status" value="1"/>
</dbReference>
<protein>
    <submittedName>
        <fullName evidence="4">Response regulator</fullName>
    </submittedName>
</protein>
<dbReference type="Gene3D" id="3.40.50.2300">
    <property type="match status" value="1"/>
</dbReference>
<dbReference type="EMBL" id="JAAZNL010000017">
    <property type="protein sequence ID" value="NMB69902.1"/>
    <property type="molecule type" value="Genomic_DNA"/>
</dbReference>
<feature type="modified residue" description="4-aspartylphosphate" evidence="2">
    <location>
        <position position="53"/>
    </location>
</feature>
<organism evidence="4 5">
    <name type="scientific">candidate division WWE3 bacterium</name>
    <dbReference type="NCBI Taxonomy" id="2053526"/>
    <lineage>
        <taxon>Bacteria</taxon>
        <taxon>Katanobacteria</taxon>
    </lineage>
</organism>
<dbReference type="InterPro" id="IPR001789">
    <property type="entry name" value="Sig_transdc_resp-reg_receiver"/>
</dbReference>
<dbReference type="CDD" id="cd17574">
    <property type="entry name" value="REC_OmpR"/>
    <property type="match status" value="1"/>
</dbReference>
<dbReference type="Proteomes" id="UP000526033">
    <property type="component" value="Unassembled WGS sequence"/>
</dbReference>
<reference evidence="4 5" key="1">
    <citation type="journal article" date="2020" name="Biotechnol. Biofuels">
        <title>New insights from the biogas microbiome by comprehensive genome-resolved metagenomics of nearly 1600 species originating from multiple anaerobic digesters.</title>
        <authorList>
            <person name="Campanaro S."/>
            <person name="Treu L."/>
            <person name="Rodriguez-R L.M."/>
            <person name="Kovalovszki A."/>
            <person name="Ziels R.M."/>
            <person name="Maus I."/>
            <person name="Zhu X."/>
            <person name="Kougias P.G."/>
            <person name="Basile A."/>
            <person name="Luo G."/>
            <person name="Schluter A."/>
            <person name="Konstantinidis K.T."/>
            <person name="Angelidaki I."/>
        </authorList>
    </citation>
    <scope>NUCLEOTIDE SEQUENCE [LARGE SCALE GENOMIC DNA]</scope>
    <source>
        <strain evidence="4">AS27yjCOA_165</strain>
    </source>
</reference>
<dbReference type="InterPro" id="IPR011006">
    <property type="entry name" value="CheY-like_superfamily"/>
</dbReference>
<name>A0A7X9DK59_UNCKA</name>
<feature type="domain" description="Response regulatory" evidence="3">
    <location>
        <begin position="4"/>
        <end position="120"/>
    </location>
</feature>
<dbReference type="PANTHER" id="PTHR44591:SF3">
    <property type="entry name" value="RESPONSE REGULATORY DOMAIN-CONTAINING PROTEIN"/>
    <property type="match status" value="1"/>
</dbReference>
<dbReference type="PROSITE" id="PS50110">
    <property type="entry name" value="RESPONSE_REGULATORY"/>
    <property type="match status" value="1"/>
</dbReference>
<accession>A0A7X9DK59</accession>
<keyword evidence="1 2" id="KW-0597">Phosphoprotein</keyword>
<evidence type="ECO:0000259" key="3">
    <source>
        <dbReference type="PROSITE" id="PS50110"/>
    </source>
</evidence>
<dbReference type="GO" id="GO:0000160">
    <property type="term" value="P:phosphorelay signal transduction system"/>
    <property type="evidence" value="ECO:0007669"/>
    <property type="project" value="InterPro"/>
</dbReference>
<dbReference type="InterPro" id="IPR050595">
    <property type="entry name" value="Bact_response_regulator"/>
</dbReference>
<proteinExistence type="predicted"/>
<sequence length="125" mass="14166">MPKKILIAEDEKPIRDILETKLQAAGFETICCSDGEECVALINSNKPDLILLDIIMPKKDGLEILKEISKTDWVKNVPIIVLSNKSDYNTQHEAWYYGVKVYLVKAETSLEDVLSRVKQLTMGKK</sequence>
<evidence type="ECO:0000256" key="2">
    <source>
        <dbReference type="PROSITE-ProRule" id="PRU00169"/>
    </source>
</evidence>